<dbReference type="PANTHER" id="PTHR35908:SF1">
    <property type="entry name" value="CONSERVED PROTEIN"/>
    <property type="match status" value="1"/>
</dbReference>
<dbReference type="PANTHER" id="PTHR35908">
    <property type="entry name" value="HYPOTHETICAL FUSION PROTEIN"/>
    <property type="match status" value="1"/>
</dbReference>
<dbReference type="Proteomes" id="UP001518976">
    <property type="component" value="Unassembled WGS sequence"/>
</dbReference>
<reference evidence="2 3" key="1">
    <citation type="submission" date="2021-02" db="EMBL/GenBank/DDBJ databases">
        <title>Streptomyces spirodelae sp. nov., isolated from duckweed.</title>
        <authorList>
            <person name="Saimee Y."/>
            <person name="Duangmal K."/>
        </authorList>
    </citation>
    <scope>NUCLEOTIDE SEQUENCE [LARGE SCALE GENOMIC DNA]</scope>
    <source>
        <strain evidence="2 3">DW4-2</strain>
    </source>
</reference>
<protein>
    <submittedName>
        <fullName evidence="2">VOC family protein</fullName>
    </submittedName>
</protein>
<proteinExistence type="predicted"/>
<dbReference type="SUPFAM" id="SSF54593">
    <property type="entry name" value="Glyoxalase/Bleomycin resistance protein/Dihydroxybiphenyl dioxygenase"/>
    <property type="match status" value="1"/>
</dbReference>
<dbReference type="InterPro" id="IPR037523">
    <property type="entry name" value="VOC_core"/>
</dbReference>
<organism evidence="2 3">
    <name type="scientific">Streptomyces spirodelae</name>
    <dbReference type="NCBI Taxonomy" id="2812904"/>
    <lineage>
        <taxon>Bacteria</taxon>
        <taxon>Bacillati</taxon>
        <taxon>Actinomycetota</taxon>
        <taxon>Actinomycetes</taxon>
        <taxon>Kitasatosporales</taxon>
        <taxon>Streptomycetaceae</taxon>
        <taxon>Streptomyces</taxon>
    </lineage>
</organism>
<accession>A0ABS3WLU4</accession>
<sequence>MAEEERTVRRDIAFVLDCADNDRLAEFWCAVLGYRRVRAVPPYVSLAPADGGGPELLLQQVPEPKRGKNRMHLDLRVSTLEPELSRLRARGATLLTGPFDDNGVLTTVLADPEGNEFCLLVWPDPGPALG</sequence>
<evidence type="ECO:0000313" key="3">
    <source>
        <dbReference type="Proteomes" id="UP001518976"/>
    </source>
</evidence>
<keyword evidence="3" id="KW-1185">Reference proteome</keyword>
<dbReference type="EMBL" id="JAFFZN010000001">
    <property type="protein sequence ID" value="MBO8184078.1"/>
    <property type="molecule type" value="Genomic_DNA"/>
</dbReference>
<dbReference type="InterPro" id="IPR029068">
    <property type="entry name" value="Glyas_Bleomycin-R_OHBP_Dase"/>
</dbReference>
<dbReference type="Pfam" id="PF18029">
    <property type="entry name" value="Glyoxalase_6"/>
    <property type="match status" value="1"/>
</dbReference>
<dbReference type="Gene3D" id="3.10.180.10">
    <property type="entry name" value="2,3-Dihydroxybiphenyl 1,2-Dioxygenase, domain 1"/>
    <property type="match status" value="1"/>
</dbReference>
<evidence type="ECO:0000259" key="1">
    <source>
        <dbReference type="PROSITE" id="PS51819"/>
    </source>
</evidence>
<dbReference type="CDD" id="cd06587">
    <property type="entry name" value="VOC"/>
    <property type="match status" value="1"/>
</dbReference>
<dbReference type="RefSeq" id="WP_209262889.1">
    <property type="nucleotide sequence ID" value="NZ_JAFFZN010000001.1"/>
</dbReference>
<feature type="domain" description="VOC" evidence="1">
    <location>
        <begin position="10"/>
        <end position="122"/>
    </location>
</feature>
<comment type="caution">
    <text evidence="2">The sequence shown here is derived from an EMBL/GenBank/DDBJ whole genome shotgun (WGS) entry which is preliminary data.</text>
</comment>
<gene>
    <name evidence="2" type="ORF">JW592_01050</name>
</gene>
<evidence type="ECO:0000313" key="2">
    <source>
        <dbReference type="EMBL" id="MBO8184078.1"/>
    </source>
</evidence>
<name>A0ABS3WLU4_9ACTN</name>
<dbReference type="PROSITE" id="PS51819">
    <property type="entry name" value="VOC"/>
    <property type="match status" value="1"/>
</dbReference>
<dbReference type="InterPro" id="IPR041581">
    <property type="entry name" value="Glyoxalase_6"/>
</dbReference>